<evidence type="ECO:0000256" key="2">
    <source>
        <dbReference type="SAM" id="SignalP"/>
    </source>
</evidence>
<feature type="signal peptide" evidence="2">
    <location>
        <begin position="1"/>
        <end position="32"/>
    </location>
</feature>
<evidence type="ECO:0000313" key="4">
    <source>
        <dbReference type="Proteomes" id="UP000693892"/>
    </source>
</evidence>
<dbReference type="EMBL" id="CAJVAP010000006">
    <property type="protein sequence ID" value="CAG7603871.1"/>
    <property type="molecule type" value="Genomic_DNA"/>
</dbReference>
<comment type="caution">
    <text evidence="3">The sequence shown here is derived from an EMBL/GenBank/DDBJ whole genome shotgun (WGS) entry which is preliminary data.</text>
</comment>
<dbReference type="Proteomes" id="UP000693892">
    <property type="component" value="Unassembled WGS sequence"/>
</dbReference>
<feature type="chain" id="PRO_5039431412" description="Ig-like domain-containing protein" evidence="2">
    <location>
        <begin position="33"/>
        <end position="643"/>
    </location>
</feature>
<sequence length="643" mass="67420">MIGNRFSMRGGFRALGAAVLALLVALSATVLTNPTPSEATPNPIELQASQKIAERTGSIYSSGQHQAAIGRDGTSAVVWQEANGGGIYISVREPGRVKWGAPRQLSRFKMSNGKYRVTTAWAPTVAVGGEGTIAVAWQTYSGHFASVRPGGGKSWTEPHKIGTRNIAGVTVGPNGAVTAVGAIWNSANELQSHFRPAGAKTKWKAAKRISPKGVSAHEVQIALSGDGHLALAWTTQEPERKNNLYVSTTNGRSGAWTSAARLATGISSTLYTHAIGTGGRAVVAWLSETGTNGITARALTKAGAEWQAAKTISTTTPNAIRATITGSGTSLLAWHAYGAHAIQTSALSAAESSWSAVSDLVPANAYIEHDFTLAGGPGEDAMLAWTARGSQTLNPEVRVGVRGSSGWSAGHTPISENPATTWWNSNPLAVLGPNGEASVYWIRNHNKTESMNYTSQVLVRSTPVPAMTLLSAARVKGTPRVGSALTCPARWSHAATRKTTWHIGSKVVGRSASYTPKAANRGKKIRCTVVATNPQGTATSTSAWSKSIAKGVKLKVTKRPSITGTKKAGSTVRVSLGKWTPKATSYTVRWKMNGKAVGGNRGTAKSLKLKASDSGKKLSVTVTAKRAGHTPGKKTSKTVRISR</sequence>
<reference evidence="3" key="1">
    <citation type="submission" date="2021-06" db="EMBL/GenBank/DDBJ databases">
        <authorList>
            <person name="Criscuolo A."/>
        </authorList>
    </citation>
    <scope>NUCLEOTIDE SEQUENCE</scope>
    <source>
        <strain evidence="3">CIP111803</strain>
    </source>
</reference>
<dbReference type="AlphaFoldDB" id="A0A916JUJ4"/>
<protein>
    <recommendedName>
        <fullName evidence="5">Ig-like domain-containing protein</fullName>
    </recommendedName>
</protein>
<proteinExistence type="predicted"/>
<name>A0A916JUJ4_9MICO</name>
<evidence type="ECO:0008006" key="5">
    <source>
        <dbReference type="Google" id="ProtNLM"/>
    </source>
</evidence>
<accession>A0A916JUJ4</accession>
<feature type="compositionally biased region" description="Basic residues" evidence="1">
    <location>
        <begin position="626"/>
        <end position="643"/>
    </location>
</feature>
<dbReference type="CDD" id="cd15482">
    <property type="entry name" value="Sialidase_non-viral"/>
    <property type="match status" value="1"/>
</dbReference>
<evidence type="ECO:0000313" key="3">
    <source>
        <dbReference type="EMBL" id="CAG7603871.1"/>
    </source>
</evidence>
<keyword evidence="2" id="KW-0732">Signal</keyword>
<feature type="region of interest" description="Disordered" evidence="1">
    <location>
        <begin position="623"/>
        <end position="643"/>
    </location>
</feature>
<organism evidence="3 4">
    <name type="scientific">Leucobacter soli</name>
    <dbReference type="NCBI Taxonomy" id="2812850"/>
    <lineage>
        <taxon>Bacteria</taxon>
        <taxon>Bacillati</taxon>
        <taxon>Actinomycetota</taxon>
        <taxon>Actinomycetes</taxon>
        <taxon>Micrococcales</taxon>
        <taxon>Microbacteriaceae</taxon>
        <taxon>Leucobacter</taxon>
    </lineage>
</organism>
<dbReference type="RefSeq" id="WP_218114310.1">
    <property type="nucleotide sequence ID" value="NZ_CAJVAP010000006.1"/>
</dbReference>
<evidence type="ECO:0000256" key="1">
    <source>
        <dbReference type="SAM" id="MobiDB-lite"/>
    </source>
</evidence>
<gene>
    <name evidence="3" type="ORF">LEUCIP111803_00680</name>
</gene>
<keyword evidence="4" id="KW-1185">Reference proteome</keyword>